<feature type="signal peptide" evidence="1">
    <location>
        <begin position="1"/>
        <end position="19"/>
    </location>
</feature>
<accession>A0A2G5TSA3</accession>
<sequence>MTLSLFILLFFYIFRATSSDPYKMVVVSGKPQNSPLFQPMKFNFSTCVDYCLTKDNCMAVYSENMAVENCQVYYNVQLDSIVEMDKSAGVKTAFKTGGQGFDTYKVVLANGVWNFTEWPKCAGDFKMFIRPKGKWCIRVGLIDKNINITSAKLTCEGFYRGKLSGLENEDEFNYVRERVSFYVGYNQQRFSQYAAVGFWVNGFRKSTCQETTYSKNNCNGTNEFDFDDPTLSENPTGYKWGIGQPSGKLAIGSDCIQYRFNMSTNVPDLDDWKCGLPVSDGGSNAFVGYVCGRFPE</sequence>
<evidence type="ECO:0000259" key="2">
    <source>
        <dbReference type="SMART" id="SM00034"/>
    </source>
</evidence>
<keyword evidence="1" id="KW-0732">Signal</keyword>
<evidence type="ECO:0008006" key="6">
    <source>
        <dbReference type="Google" id="ProtNLM"/>
    </source>
</evidence>
<evidence type="ECO:0000313" key="4">
    <source>
        <dbReference type="EMBL" id="PIC30152.1"/>
    </source>
</evidence>
<dbReference type="Proteomes" id="UP000230233">
    <property type="component" value="Chromosome V"/>
</dbReference>
<dbReference type="SMART" id="SM00605">
    <property type="entry name" value="CW"/>
    <property type="match status" value="1"/>
</dbReference>
<dbReference type="InterPro" id="IPR001304">
    <property type="entry name" value="C-type_lectin-like"/>
</dbReference>
<dbReference type="SUPFAM" id="SSF56436">
    <property type="entry name" value="C-type lectin-like"/>
    <property type="match status" value="1"/>
</dbReference>
<gene>
    <name evidence="4" type="primary">Cnig_chr_V.g21495</name>
    <name evidence="4" type="ORF">B9Z55_021495</name>
</gene>
<dbReference type="EMBL" id="PDUG01000005">
    <property type="protein sequence ID" value="PIC30152.1"/>
    <property type="molecule type" value="Genomic_DNA"/>
</dbReference>
<evidence type="ECO:0000313" key="5">
    <source>
        <dbReference type="Proteomes" id="UP000230233"/>
    </source>
</evidence>
<evidence type="ECO:0000259" key="3">
    <source>
        <dbReference type="SMART" id="SM00605"/>
    </source>
</evidence>
<dbReference type="STRING" id="1611254.A0A2G5TSA3"/>
<feature type="domain" description="C-type lectin" evidence="2">
    <location>
        <begin position="121"/>
        <end position="292"/>
    </location>
</feature>
<dbReference type="PANTHER" id="PTHR47629">
    <property type="entry name" value="C-TYPE LECTIN-RELATED"/>
    <property type="match status" value="1"/>
</dbReference>
<feature type="domain" description="PAN-3" evidence="3">
    <location>
        <begin position="4"/>
        <end position="122"/>
    </location>
</feature>
<dbReference type="PANTHER" id="PTHR47629:SF11">
    <property type="entry name" value="PAN-3 DOMAIN-CONTAINING PROTEIN"/>
    <property type="match status" value="1"/>
</dbReference>
<dbReference type="OrthoDB" id="5794503at2759"/>
<proteinExistence type="predicted"/>
<protein>
    <recommendedName>
        <fullName evidence="6">PAN-3 domain-containing protein</fullName>
    </recommendedName>
</protein>
<evidence type="ECO:0000256" key="1">
    <source>
        <dbReference type="SAM" id="SignalP"/>
    </source>
</evidence>
<dbReference type="InterPro" id="IPR006583">
    <property type="entry name" value="PAN-3_domain"/>
</dbReference>
<dbReference type="InterPro" id="IPR016187">
    <property type="entry name" value="CTDL_fold"/>
</dbReference>
<comment type="caution">
    <text evidence="4">The sequence shown here is derived from an EMBL/GenBank/DDBJ whole genome shotgun (WGS) entry which is preliminary data.</text>
</comment>
<reference evidence="5" key="1">
    <citation type="submission" date="2017-10" db="EMBL/GenBank/DDBJ databases">
        <title>Rapid genome shrinkage in a self-fertile nematode reveals novel sperm competition proteins.</title>
        <authorList>
            <person name="Yin D."/>
            <person name="Schwarz E.M."/>
            <person name="Thomas C.G."/>
            <person name="Felde R.L."/>
            <person name="Korf I.F."/>
            <person name="Cutter A.D."/>
            <person name="Schartner C.M."/>
            <person name="Ralston E.J."/>
            <person name="Meyer B.J."/>
            <person name="Haag E.S."/>
        </authorList>
    </citation>
    <scope>NUCLEOTIDE SEQUENCE [LARGE SCALE GENOMIC DNA]</scope>
    <source>
        <strain evidence="5">JU1422</strain>
    </source>
</reference>
<dbReference type="AlphaFoldDB" id="A0A2G5TSA3"/>
<keyword evidence="5" id="KW-1185">Reference proteome</keyword>
<feature type="chain" id="PRO_5013653744" description="PAN-3 domain-containing protein" evidence="1">
    <location>
        <begin position="20"/>
        <end position="296"/>
    </location>
</feature>
<organism evidence="4 5">
    <name type="scientific">Caenorhabditis nigoni</name>
    <dbReference type="NCBI Taxonomy" id="1611254"/>
    <lineage>
        <taxon>Eukaryota</taxon>
        <taxon>Metazoa</taxon>
        <taxon>Ecdysozoa</taxon>
        <taxon>Nematoda</taxon>
        <taxon>Chromadorea</taxon>
        <taxon>Rhabditida</taxon>
        <taxon>Rhabditina</taxon>
        <taxon>Rhabditomorpha</taxon>
        <taxon>Rhabditoidea</taxon>
        <taxon>Rhabditidae</taxon>
        <taxon>Peloderinae</taxon>
        <taxon>Caenorhabditis</taxon>
    </lineage>
</organism>
<dbReference type="Pfam" id="PF08277">
    <property type="entry name" value="PAN_3"/>
    <property type="match status" value="1"/>
</dbReference>
<dbReference type="SMART" id="SM00034">
    <property type="entry name" value="CLECT"/>
    <property type="match status" value="1"/>
</dbReference>
<name>A0A2G5TSA3_9PELO</name>